<comment type="caution">
    <text evidence="5">The sequence shown here is derived from an EMBL/GenBank/DDBJ whole genome shotgun (WGS) entry which is preliminary data.</text>
</comment>
<protein>
    <submittedName>
        <fullName evidence="5">AraC-like DNA-binding protein</fullName>
    </submittedName>
</protein>
<keyword evidence="6" id="KW-1185">Reference proteome</keyword>
<dbReference type="PANTHER" id="PTHR46796">
    <property type="entry name" value="HTH-TYPE TRANSCRIPTIONAL ACTIVATOR RHAS-RELATED"/>
    <property type="match status" value="1"/>
</dbReference>
<feature type="domain" description="HTH araC/xylS-type" evidence="4">
    <location>
        <begin position="159"/>
        <end position="257"/>
    </location>
</feature>
<reference evidence="5 6" key="1">
    <citation type="submission" date="2020-08" db="EMBL/GenBank/DDBJ databases">
        <title>Sequencing the genomes of 1000 actinobacteria strains.</title>
        <authorList>
            <person name="Klenk H.-P."/>
        </authorList>
    </citation>
    <scope>NUCLEOTIDE SEQUENCE [LARGE SCALE GENOMIC DNA]</scope>
    <source>
        <strain evidence="5 6">DSM 44320</strain>
    </source>
</reference>
<keyword evidence="3" id="KW-0804">Transcription</keyword>
<dbReference type="PROSITE" id="PS01124">
    <property type="entry name" value="HTH_ARAC_FAMILY_2"/>
    <property type="match status" value="1"/>
</dbReference>
<dbReference type="Pfam" id="PF12852">
    <property type="entry name" value="Cupin_6"/>
    <property type="match status" value="1"/>
</dbReference>
<keyword evidence="1" id="KW-0805">Transcription regulation</keyword>
<dbReference type="InterPro" id="IPR018060">
    <property type="entry name" value="HTH_AraC"/>
</dbReference>
<proteinExistence type="predicted"/>
<dbReference type="GeneID" id="95394952"/>
<dbReference type="PROSITE" id="PS00041">
    <property type="entry name" value="HTH_ARAC_FAMILY_1"/>
    <property type="match status" value="1"/>
</dbReference>
<dbReference type="GO" id="GO:0003700">
    <property type="term" value="F:DNA-binding transcription factor activity"/>
    <property type="evidence" value="ECO:0007669"/>
    <property type="project" value="InterPro"/>
</dbReference>
<evidence type="ECO:0000256" key="2">
    <source>
        <dbReference type="ARBA" id="ARBA00023125"/>
    </source>
</evidence>
<organism evidence="5 6">
    <name type="scientific">Nonomuraea dietziae</name>
    <dbReference type="NCBI Taxonomy" id="65515"/>
    <lineage>
        <taxon>Bacteria</taxon>
        <taxon>Bacillati</taxon>
        <taxon>Actinomycetota</taxon>
        <taxon>Actinomycetes</taxon>
        <taxon>Streptosporangiales</taxon>
        <taxon>Streptosporangiaceae</taxon>
        <taxon>Nonomuraea</taxon>
    </lineage>
</organism>
<name>A0A7W5YD01_9ACTN</name>
<evidence type="ECO:0000256" key="1">
    <source>
        <dbReference type="ARBA" id="ARBA00023015"/>
    </source>
</evidence>
<evidence type="ECO:0000313" key="6">
    <source>
        <dbReference type="Proteomes" id="UP000579945"/>
    </source>
</evidence>
<evidence type="ECO:0000256" key="3">
    <source>
        <dbReference type="ARBA" id="ARBA00023163"/>
    </source>
</evidence>
<dbReference type="InterPro" id="IPR009057">
    <property type="entry name" value="Homeodomain-like_sf"/>
</dbReference>
<evidence type="ECO:0000313" key="5">
    <source>
        <dbReference type="EMBL" id="MBB3732966.1"/>
    </source>
</evidence>
<gene>
    <name evidence="5" type="ORF">FHR33_008913</name>
</gene>
<sequence length="260" mass="27916">MDPVDDLLRTVRSEGAGVSVEELTPPRRLTGDAALTLLAPIQGVTELADSVVRVGETAIVRGPFTAHSHEHTVLLVAAYNVRGAVAHRLLDILPPMLVLPDGDDCTAMRDFLASQSASCASGQQVVLDRLLDWLLVCTLRAWFDQQPAAPVGWHDETLGPVLRAMHAAPGRPWTLAALADTAGVSRTTLAERFVKVVGTPPLTYLKDWRMTLAADLLAESTSTVAAVAHQVGYADAFGFSTAFKRFHGVNPTECRTACRT</sequence>
<dbReference type="AlphaFoldDB" id="A0A7W5YD01"/>
<dbReference type="Pfam" id="PF12833">
    <property type="entry name" value="HTH_18"/>
    <property type="match status" value="1"/>
</dbReference>
<dbReference type="EMBL" id="JACIBV010000002">
    <property type="protein sequence ID" value="MBB3732966.1"/>
    <property type="molecule type" value="Genomic_DNA"/>
</dbReference>
<dbReference type="GO" id="GO:0043565">
    <property type="term" value="F:sequence-specific DNA binding"/>
    <property type="evidence" value="ECO:0007669"/>
    <property type="project" value="InterPro"/>
</dbReference>
<accession>A0A7W5YD01</accession>
<dbReference type="Gene3D" id="1.10.10.60">
    <property type="entry name" value="Homeodomain-like"/>
    <property type="match status" value="2"/>
</dbReference>
<dbReference type="InterPro" id="IPR050204">
    <property type="entry name" value="AraC_XylS_family_regulators"/>
</dbReference>
<dbReference type="Proteomes" id="UP000579945">
    <property type="component" value="Unassembled WGS sequence"/>
</dbReference>
<dbReference type="InterPro" id="IPR018062">
    <property type="entry name" value="HTH_AraC-typ_CS"/>
</dbReference>
<dbReference type="SMART" id="SM00342">
    <property type="entry name" value="HTH_ARAC"/>
    <property type="match status" value="1"/>
</dbReference>
<dbReference type="InterPro" id="IPR032783">
    <property type="entry name" value="AraC_lig"/>
</dbReference>
<dbReference type="RefSeq" id="WP_183660896.1">
    <property type="nucleotide sequence ID" value="NZ_JACIBV010000002.1"/>
</dbReference>
<dbReference type="PANTHER" id="PTHR46796:SF13">
    <property type="entry name" value="HTH-TYPE TRANSCRIPTIONAL ACTIVATOR RHAS"/>
    <property type="match status" value="1"/>
</dbReference>
<evidence type="ECO:0000259" key="4">
    <source>
        <dbReference type="PROSITE" id="PS01124"/>
    </source>
</evidence>
<dbReference type="SUPFAM" id="SSF46689">
    <property type="entry name" value="Homeodomain-like"/>
    <property type="match status" value="2"/>
</dbReference>
<keyword evidence="2 5" id="KW-0238">DNA-binding</keyword>